<evidence type="ECO:0000259" key="2">
    <source>
        <dbReference type="PROSITE" id="PS51502"/>
    </source>
</evidence>
<dbReference type="PANTHER" id="PTHR33178">
    <property type="match status" value="1"/>
</dbReference>
<dbReference type="PANTHER" id="PTHR33178:SF10">
    <property type="entry name" value="STRESS-RESPONSE A_B BARREL DOMAIN-CONTAINING PROTEIN"/>
    <property type="match status" value="1"/>
</dbReference>
<dbReference type="Proteomes" id="UP000068243">
    <property type="component" value="Unassembled WGS sequence"/>
</dbReference>
<evidence type="ECO:0000313" key="4">
    <source>
        <dbReference type="Proteomes" id="UP000068243"/>
    </source>
</evidence>
<dbReference type="SMART" id="SM00886">
    <property type="entry name" value="Dabb"/>
    <property type="match status" value="1"/>
</dbReference>
<dbReference type="VEuPathDB" id="FungiDB:ATCC64974_36320"/>
<protein>
    <recommendedName>
        <fullName evidence="2">Stress-response A/B barrel domain-containing protein</fullName>
    </recommendedName>
</protein>
<gene>
    <name evidence="3" type="ORF">ABL_07513</name>
</gene>
<dbReference type="Pfam" id="PF07876">
    <property type="entry name" value="Dabb"/>
    <property type="match status" value="1"/>
</dbReference>
<dbReference type="AlphaFoldDB" id="A0A100IPB4"/>
<feature type="domain" description="Stress-response A/B barrel" evidence="2">
    <location>
        <begin position="3"/>
        <end position="105"/>
    </location>
</feature>
<dbReference type="EMBL" id="BCMY01000014">
    <property type="protein sequence ID" value="GAQ44852.1"/>
    <property type="molecule type" value="Genomic_DNA"/>
</dbReference>
<dbReference type="PaxDb" id="5061-CADANGAP00009875"/>
<dbReference type="InterPro" id="IPR013097">
    <property type="entry name" value="Dabb"/>
</dbReference>
<reference evidence="4" key="1">
    <citation type="journal article" date="2016" name="Genome Announc.">
        <title>Draft genome sequence of Aspergillus niger strain An76.</title>
        <authorList>
            <person name="Gong W."/>
            <person name="Cheng Z."/>
            <person name="Zhang H."/>
            <person name="Liu L."/>
            <person name="Gao P."/>
            <person name="Wang L."/>
        </authorList>
    </citation>
    <scope>NUCLEOTIDE SEQUENCE [LARGE SCALE GENOMIC DNA]</scope>
    <source>
        <strain evidence="4">An76</strain>
    </source>
</reference>
<dbReference type="OMA" id="RESCIHP"/>
<dbReference type="VEuPathDB" id="FungiDB:An12g06310"/>
<dbReference type="VEuPathDB" id="FungiDB:ASPNIDRAFT2_1172663"/>
<dbReference type="PROSITE" id="PS51502">
    <property type="entry name" value="S_R_A_B_BARREL"/>
    <property type="match status" value="1"/>
</dbReference>
<proteinExistence type="predicted"/>
<dbReference type="InterPro" id="IPR011008">
    <property type="entry name" value="Dimeric_a/b-barrel"/>
</dbReference>
<dbReference type="SUPFAM" id="SSF54909">
    <property type="entry name" value="Dimeric alpha+beta barrel"/>
    <property type="match status" value="1"/>
</dbReference>
<dbReference type="OrthoDB" id="1601230at2759"/>
<evidence type="ECO:0000313" key="3">
    <source>
        <dbReference type="EMBL" id="GAQ44852.1"/>
    </source>
</evidence>
<name>A0A100IPB4_ASPNG</name>
<evidence type="ECO:0000256" key="1">
    <source>
        <dbReference type="ARBA" id="ARBA00011738"/>
    </source>
</evidence>
<comment type="subunit">
    <text evidence="1">Homodimer.</text>
</comment>
<comment type="caution">
    <text evidence="3">The sequence shown here is derived from an EMBL/GenBank/DDBJ whole genome shotgun (WGS) entry which is preliminary data.</text>
</comment>
<dbReference type="VEuPathDB" id="FungiDB:M747DRAFT_319355"/>
<dbReference type="Gene3D" id="3.30.70.100">
    <property type="match status" value="1"/>
</dbReference>
<accession>A0A100IPB4</accession>
<sequence length="111" mass="12248">MQVTHIVLLQFNPDVTPEVREDVASQVKGLRESCIHPDTGKPYIVSMKAGADVSIEGLQNGISHAFVSVFENTADRDYFVNKDPAHIALVQNVKHHLAKVQVVDFVDGKLI</sequence>
<dbReference type="InterPro" id="IPR044662">
    <property type="entry name" value="HS1/DABB1-like"/>
</dbReference>
<organism evidence="3 4">
    <name type="scientific">Aspergillus niger</name>
    <dbReference type="NCBI Taxonomy" id="5061"/>
    <lineage>
        <taxon>Eukaryota</taxon>
        <taxon>Fungi</taxon>
        <taxon>Dikarya</taxon>
        <taxon>Ascomycota</taxon>
        <taxon>Pezizomycotina</taxon>
        <taxon>Eurotiomycetes</taxon>
        <taxon>Eurotiomycetidae</taxon>
        <taxon>Eurotiales</taxon>
        <taxon>Aspergillaceae</taxon>
        <taxon>Aspergillus</taxon>
        <taxon>Aspergillus subgen. Circumdati</taxon>
    </lineage>
</organism>